<sequence>MDVSELLAFQPDKPSAGFVPSSPAPSSANLKRKRRLDDESVKSSNVILEKRSVVAPAVSSLLQPSSSSSLSTSAGHVAATASSSKTTNKISSTVNETREKVAKILEDDSTESDILDEGTVRRLIIQFEKRYQKNQEMRIKYPDAPEKFMESEIELNDTIQEMHMIASMPETYEIVIRGSTTIQTLLQLLNHENTDVSIAVVDLLKEMTDGDVMDDNEEEAEMLIDALLQGQILALLVQNLERLDETLKEEAQGIHNSLAILENMVELKPEVSLQAGQQGFLQWIVNKLKMKAPFDDIRLYCSEILSILLQMYQENRQILGEVDGIDVLLSQLSIFKKHDPSTPEEIEYMENLFNSLCSSLMLPTNRTRFLKGEGLQLMNLLLREKKKLCRTSAIKVLNHSMVGSEGVDNCNKFIDILGLRTIFPLFMKPPHVHKKAGPNKQELEEHIVSIVASLVQNSEGSQRQRLLNKFTENDHEKVDRLMELHFKYLQRAEAVEADIEKQREAIQSQGRSLTADDEDEFYMNKLEAGLFTLQLVDYIIVEACLLCPDTVRGRVMQILNLRGGTVQTIKNIMKEYASSIGSVDISASQKVLQERLFQLVDRF</sequence>
<dbReference type="GO" id="GO:0005681">
    <property type="term" value="C:spliceosomal complex"/>
    <property type="evidence" value="ECO:0000318"/>
    <property type="project" value="GO_Central"/>
</dbReference>
<evidence type="ECO:0000256" key="5">
    <source>
        <dbReference type="ARBA" id="ARBA00023242"/>
    </source>
</evidence>
<dbReference type="EnsemblMetazoa" id="HelroT186075">
    <property type="protein sequence ID" value="HelroP186075"/>
    <property type="gene ID" value="HelroG186075"/>
</dbReference>
<dbReference type="EMBL" id="AMQM01007296">
    <property type="status" value="NOT_ANNOTATED_CDS"/>
    <property type="molecule type" value="Genomic_DNA"/>
</dbReference>
<evidence type="ECO:0000256" key="4">
    <source>
        <dbReference type="ARBA" id="ARBA00023054"/>
    </source>
</evidence>
<keyword evidence="2" id="KW-0597">Phosphoprotein</keyword>
<comment type="function">
    <text evidence="6">Component of the PRP19-CDC5L complex that forms an integral part of the spliceosome and is required for activating pre-mRNA splicing. Participates in AID/AICDA-mediated somatic hypermutation (SHM) and class-switch recombination (CSR), 2 processes resulting in the production of high-affinity, mutated isotype-switched antibodies.</text>
</comment>
<dbReference type="PANTHER" id="PTHR14978">
    <property type="entry name" value="BETA-CATENIN-LIKE PROTEIN 1 NUCLEAR ASSOCIATED PROTEIN"/>
    <property type="match status" value="1"/>
</dbReference>
<dbReference type="EMBL" id="KB097594">
    <property type="protein sequence ID" value="ESN93775.1"/>
    <property type="molecule type" value="Genomic_DNA"/>
</dbReference>
<evidence type="ECO:0000256" key="10">
    <source>
        <dbReference type="SAM" id="MobiDB-lite"/>
    </source>
</evidence>
<comment type="subcellular location">
    <subcellularLocation>
        <location evidence="1">Nucleus</location>
    </subcellularLocation>
</comment>
<dbReference type="PANTHER" id="PTHR14978:SF0">
    <property type="entry name" value="BETA-CATENIN-LIKE PROTEIN 1"/>
    <property type="match status" value="1"/>
</dbReference>
<keyword evidence="14" id="KW-1185">Reference proteome</keyword>
<gene>
    <name evidence="13" type="primary">20210425</name>
    <name evidence="12" type="ORF">HELRODRAFT_186075</name>
</gene>
<name>T1FNM8_HELRO</name>
<dbReference type="FunFam" id="1.25.10.10:FF:001136">
    <property type="entry name" value="Beta-catenin-like protein 1"/>
    <property type="match status" value="1"/>
</dbReference>
<evidence type="ECO:0000313" key="12">
    <source>
        <dbReference type="EMBL" id="ESN93775.1"/>
    </source>
</evidence>
<dbReference type="CTD" id="20210425"/>
<reference evidence="13" key="3">
    <citation type="submission" date="2015-06" db="UniProtKB">
        <authorList>
            <consortium name="EnsemblMetazoa"/>
        </authorList>
    </citation>
    <scope>IDENTIFICATION</scope>
</reference>
<reference evidence="14" key="1">
    <citation type="submission" date="2012-12" db="EMBL/GenBank/DDBJ databases">
        <authorList>
            <person name="Hellsten U."/>
            <person name="Grimwood J."/>
            <person name="Chapman J.A."/>
            <person name="Shapiro H."/>
            <person name="Aerts A."/>
            <person name="Otillar R.P."/>
            <person name="Terry A.Y."/>
            <person name="Boore J.L."/>
            <person name="Simakov O."/>
            <person name="Marletaz F."/>
            <person name="Cho S.-J."/>
            <person name="Edsinger-Gonzales E."/>
            <person name="Havlak P."/>
            <person name="Kuo D.-H."/>
            <person name="Larsson T."/>
            <person name="Lv J."/>
            <person name="Arendt D."/>
            <person name="Savage R."/>
            <person name="Osoegawa K."/>
            <person name="de Jong P."/>
            <person name="Lindberg D.R."/>
            <person name="Seaver E.C."/>
            <person name="Weisblat D.A."/>
            <person name="Putnam N.H."/>
            <person name="Grigoriev I.V."/>
            <person name="Rokhsar D.S."/>
        </authorList>
    </citation>
    <scope>NUCLEOTIDE SEQUENCE</scope>
</reference>
<accession>T1FNM8</accession>
<reference evidence="12 14" key="2">
    <citation type="journal article" date="2013" name="Nature">
        <title>Insights into bilaterian evolution from three spiralian genomes.</title>
        <authorList>
            <person name="Simakov O."/>
            <person name="Marletaz F."/>
            <person name="Cho S.J."/>
            <person name="Edsinger-Gonzales E."/>
            <person name="Havlak P."/>
            <person name="Hellsten U."/>
            <person name="Kuo D.H."/>
            <person name="Larsson T."/>
            <person name="Lv J."/>
            <person name="Arendt D."/>
            <person name="Savage R."/>
            <person name="Osoegawa K."/>
            <person name="de Jong P."/>
            <person name="Grimwood J."/>
            <person name="Chapman J.A."/>
            <person name="Shapiro H."/>
            <person name="Aerts A."/>
            <person name="Otillar R.P."/>
            <person name="Terry A.Y."/>
            <person name="Boore J.L."/>
            <person name="Grigoriev I.V."/>
            <person name="Lindberg D.R."/>
            <person name="Seaver E.C."/>
            <person name="Weisblat D.A."/>
            <person name="Putnam N.H."/>
            <person name="Rokhsar D.S."/>
        </authorList>
    </citation>
    <scope>NUCLEOTIDE SEQUENCE</scope>
</reference>
<dbReference type="InterPro" id="IPR011989">
    <property type="entry name" value="ARM-like"/>
</dbReference>
<dbReference type="Gene3D" id="1.25.10.10">
    <property type="entry name" value="Leucine-rich Repeat Variant"/>
    <property type="match status" value="1"/>
</dbReference>
<dbReference type="HOGENOM" id="CLU_017098_2_1_1"/>
<protein>
    <recommendedName>
        <fullName evidence="8">Beta-catenin-like protein 1</fullName>
    </recommendedName>
    <alternativeName>
        <fullName evidence="9">Nuclear-associated protein</fullName>
    </alternativeName>
</protein>
<evidence type="ECO:0000256" key="8">
    <source>
        <dbReference type="ARBA" id="ARBA00070106"/>
    </source>
</evidence>
<dbReference type="Proteomes" id="UP000015101">
    <property type="component" value="Unassembled WGS sequence"/>
</dbReference>
<dbReference type="KEGG" id="hro:HELRODRAFT_186075"/>
<dbReference type="OMA" id="TDWREQE"/>
<dbReference type="RefSeq" id="XP_009028187.1">
    <property type="nucleotide sequence ID" value="XM_009029939.1"/>
</dbReference>
<dbReference type="OrthoDB" id="1898821at2759"/>
<evidence type="ECO:0000256" key="1">
    <source>
        <dbReference type="ARBA" id="ARBA00004123"/>
    </source>
</evidence>
<dbReference type="SUPFAM" id="SSF48371">
    <property type="entry name" value="ARM repeat"/>
    <property type="match status" value="1"/>
</dbReference>
<evidence type="ECO:0000256" key="7">
    <source>
        <dbReference type="ARBA" id="ARBA00061776"/>
    </source>
</evidence>
<proteinExistence type="predicted"/>
<feature type="domain" description="Beta-catenin-like protein 1 N-terminal" evidence="11">
    <location>
        <begin position="94"/>
        <end position="201"/>
    </location>
</feature>
<evidence type="ECO:0000313" key="13">
    <source>
        <dbReference type="EnsemblMetazoa" id="HelroP186075"/>
    </source>
</evidence>
<dbReference type="GO" id="GO:0010467">
    <property type="term" value="P:gene expression"/>
    <property type="evidence" value="ECO:0007669"/>
    <property type="project" value="UniProtKB-ARBA"/>
</dbReference>
<dbReference type="FunCoup" id="T1FNM8">
    <property type="interactions" value="2111"/>
</dbReference>
<comment type="subunit">
    <text evidence="7">Component of the PRP19-CDC5L splicing complex composed of a core complex comprising a homotetramer of PRPF19, CDC5L, PLRG1 and BCAS2, and at least three less stably associated proteins CTNNBL1, CWC15 and HSPA8. Interacts directly with CWC15 and CDC5L in the complex. Interacts with AICDA; the interaction is important for the antibody diversification activity of AICDA. Interacts with PRPF31 (via its NLS). Interacts (via its N-terminal NLS) with KPNA1 and KPNA2.</text>
</comment>
<keyword evidence="5" id="KW-0539">Nucleus</keyword>
<evidence type="ECO:0000256" key="2">
    <source>
        <dbReference type="ARBA" id="ARBA00022553"/>
    </source>
</evidence>
<dbReference type="InterPro" id="IPR039678">
    <property type="entry name" value="CTNNBL1"/>
</dbReference>
<organism evidence="13 14">
    <name type="scientific">Helobdella robusta</name>
    <name type="common">Californian leech</name>
    <dbReference type="NCBI Taxonomy" id="6412"/>
    <lineage>
        <taxon>Eukaryota</taxon>
        <taxon>Metazoa</taxon>
        <taxon>Spiralia</taxon>
        <taxon>Lophotrochozoa</taxon>
        <taxon>Annelida</taxon>
        <taxon>Clitellata</taxon>
        <taxon>Hirudinea</taxon>
        <taxon>Rhynchobdellida</taxon>
        <taxon>Glossiphoniidae</taxon>
        <taxon>Helobdella</taxon>
    </lineage>
</organism>
<keyword evidence="3" id="KW-0677">Repeat</keyword>
<dbReference type="AlphaFoldDB" id="T1FNM8"/>
<dbReference type="Pfam" id="PF08216">
    <property type="entry name" value="CTNNBL"/>
    <property type="match status" value="1"/>
</dbReference>
<evidence type="ECO:0000256" key="6">
    <source>
        <dbReference type="ARBA" id="ARBA00058456"/>
    </source>
</evidence>
<dbReference type="InterPro" id="IPR016024">
    <property type="entry name" value="ARM-type_fold"/>
</dbReference>
<evidence type="ECO:0000313" key="14">
    <source>
        <dbReference type="Proteomes" id="UP000015101"/>
    </source>
</evidence>
<dbReference type="eggNOG" id="KOG2734">
    <property type="taxonomic scope" value="Eukaryota"/>
</dbReference>
<dbReference type="InterPro" id="IPR013180">
    <property type="entry name" value="CTNNBL1_N"/>
</dbReference>
<evidence type="ECO:0000259" key="11">
    <source>
        <dbReference type="SMART" id="SM01156"/>
    </source>
</evidence>
<feature type="region of interest" description="Disordered" evidence="10">
    <location>
        <begin position="1"/>
        <end position="42"/>
    </location>
</feature>
<dbReference type="InParanoid" id="T1FNM8"/>
<keyword evidence="4" id="KW-0175">Coiled coil</keyword>
<evidence type="ECO:0000256" key="3">
    <source>
        <dbReference type="ARBA" id="ARBA00022737"/>
    </source>
</evidence>
<evidence type="ECO:0000256" key="9">
    <source>
        <dbReference type="ARBA" id="ARBA00083862"/>
    </source>
</evidence>
<dbReference type="GeneID" id="20210425"/>
<dbReference type="STRING" id="6412.T1FNM8"/>
<dbReference type="SMART" id="SM01156">
    <property type="entry name" value="DUF1716"/>
    <property type="match status" value="1"/>
</dbReference>